<evidence type="ECO:0000313" key="2">
    <source>
        <dbReference type="Proteomes" id="UP000004995"/>
    </source>
</evidence>
<sequence length="55" mass="6300">MPARRQCLGPRGGHDAAQLELVPDEERDLRGRSRRIATHTGYDSALERRLREDNT</sequence>
<protein>
    <submittedName>
        <fullName evidence="1">Uncharacterized protein</fullName>
    </submittedName>
</protein>
<dbReference type="Gramene" id="KQL26208">
    <property type="protein sequence ID" value="KQL26208"/>
    <property type="gene ID" value="SETIT_031827mg"/>
</dbReference>
<dbReference type="EnsemblPlants" id="KQL26208">
    <property type="protein sequence ID" value="KQL26208"/>
    <property type="gene ID" value="SETIT_031827mg"/>
</dbReference>
<proteinExistence type="predicted"/>
<reference evidence="2" key="1">
    <citation type="journal article" date="2012" name="Nat. Biotechnol.">
        <title>Reference genome sequence of the model plant Setaria.</title>
        <authorList>
            <person name="Bennetzen J.L."/>
            <person name="Schmutz J."/>
            <person name="Wang H."/>
            <person name="Percifield R."/>
            <person name="Hawkins J."/>
            <person name="Pontaroli A.C."/>
            <person name="Estep M."/>
            <person name="Feng L."/>
            <person name="Vaughn J.N."/>
            <person name="Grimwood J."/>
            <person name="Jenkins J."/>
            <person name="Barry K."/>
            <person name="Lindquist E."/>
            <person name="Hellsten U."/>
            <person name="Deshpande S."/>
            <person name="Wang X."/>
            <person name="Wu X."/>
            <person name="Mitros T."/>
            <person name="Triplett J."/>
            <person name="Yang X."/>
            <person name="Ye C.Y."/>
            <person name="Mauro-Herrera M."/>
            <person name="Wang L."/>
            <person name="Li P."/>
            <person name="Sharma M."/>
            <person name="Sharma R."/>
            <person name="Ronald P.C."/>
            <person name="Panaud O."/>
            <person name="Kellogg E.A."/>
            <person name="Brutnell T.P."/>
            <person name="Doust A.N."/>
            <person name="Tuskan G.A."/>
            <person name="Rokhsar D."/>
            <person name="Devos K.M."/>
        </authorList>
    </citation>
    <scope>NUCLEOTIDE SEQUENCE [LARGE SCALE GENOMIC DNA]</scope>
    <source>
        <strain evidence="2">cv. Yugu1</strain>
    </source>
</reference>
<dbReference type="AlphaFoldDB" id="K3ZYZ5"/>
<accession>K3ZYZ5</accession>
<name>K3ZYZ5_SETIT</name>
<dbReference type="InParanoid" id="K3ZYZ5"/>
<reference evidence="1" key="2">
    <citation type="submission" date="2018-08" db="UniProtKB">
        <authorList>
            <consortium name="EnsemblPlants"/>
        </authorList>
    </citation>
    <scope>IDENTIFICATION</scope>
    <source>
        <strain evidence="1">Yugu1</strain>
    </source>
</reference>
<keyword evidence="2" id="KW-1185">Reference proteome</keyword>
<dbReference type="Proteomes" id="UP000004995">
    <property type="component" value="Unassembled WGS sequence"/>
</dbReference>
<evidence type="ECO:0000313" key="1">
    <source>
        <dbReference type="EnsemblPlants" id="KQL26208"/>
    </source>
</evidence>
<organism evidence="1 2">
    <name type="scientific">Setaria italica</name>
    <name type="common">Foxtail millet</name>
    <name type="synonym">Panicum italicum</name>
    <dbReference type="NCBI Taxonomy" id="4555"/>
    <lineage>
        <taxon>Eukaryota</taxon>
        <taxon>Viridiplantae</taxon>
        <taxon>Streptophyta</taxon>
        <taxon>Embryophyta</taxon>
        <taxon>Tracheophyta</taxon>
        <taxon>Spermatophyta</taxon>
        <taxon>Magnoliopsida</taxon>
        <taxon>Liliopsida</taxon>
        <taxon>Poales</taxon>
        <taxon>Poaceae</taxon>
        <taxon>PACMAD clade</taxon>
        <taxon>Panicoideae</taxon>
        <taxon>Panicodae</taxon>
        <taxon>Paniceae</taxon>
        <taxon>Cenchrinae</taxon>
        <taxon>Setaria</taxon>
    </lineage>
</organism>
<dbReference type="EMBL" id="AGNK02001288">
    <property type="status" value="NOT_ANNOTATED_CDS"/>
    <property type="molecule type" value="Genomic_DNA"/>
</dbReference>
<dbReference type="HOGENOM" id="CLU_3035953_0_0_1"/>